<dbReference type="RefSeq" id="WP_213367326.1">
    <property type="nucleotide sequence ID" value="NZ_QTKX01000001.1"/>
</dbReference>
<organism evidence="1 2">
    <name type="scientific">Mesobacillus boroniphilus</name>
    <dbReference type="NCBI Taxonomy" id="308892"/>
    <lineage>
        <taxon>Bacteria</taxon>
        <taxon>Bacillati</taxon>
        <taxon>Bacillota</taxon>
        <taxon>Bacilli</taxon>
        <taxon>Bacillales</taxon>
        <taxon>Bacillaceae</taxon>
        <taxon>Mesobacillus</taxon>
    </lineage>
</organism>
<name>A0A944CID4_9BACI</name>
<reference evidence="1 2" key="1">
    <citation type="journal article" date="2021" name="Microorganisms">
        <title>Bacterial Dimethylsulfoniopropionate Biosynthesis in the East China Sea.</title>
        <authorList>
            <person name="Liu J."/>
            <person name="Zhang Y."/>
            <person name="Liu J."/>
            <person name="Zhong H."/>
            <person name="Williams B.T."/>
            <person name="Zheng Y."/>
            <person name="Curson A.R.J."/>
            <person name="Sun C."/>
            <person name="Sun H."/>
            <person name="Song D."/>
            <person name="Wagner Mackenzie B."/>
            <person name="Bermejo Martinez A."/>
            <person name="Todd J.D."/>
            <person name="Zhang X.H."/>
        </authorList>
    </citation>
    <scope>NUCLEOTIDE SEQUENCE [LARGE SCALE GENOMIC DNA]</scope>
    <source>
        <strain evidence="1 2">ESS08</strain>
    </source>
</reference>
<proteinExistence type="predicted"/>
<dbReference type="AlphaFoldDB" id="A0A944CID4"/>
<evidence type="ECO:0000313" key="1">
    <source>
        <dbReference type="EMBL" id="MBS8263786.1"/>
    </source>
</evidence>
<keyword evidence="2" id="KW-1185">Reference proteome</keyword>
<sequence length="175" mass="20304">MKRLIVIMLMIIIVCIAPFLTFDYVSRDGDFTKWSHTVMGYDHYKDGSTFYLGYDLTWEGIGKPTLEKVEFIKKDGTIVAKDDDEFRIKPYIAKTKNIKGLDEESVLQEGLPEDLIDVKNHQVDKDVYLILAVQYNGTTPENDIHLLRITYKKYGVTQRREIPFDEGVIMDDNEN</sequence>
<protein>
    <submittedName>
        <fullName evidence="1">Uncharacterized protein</fullName>
    </submittedName>
</protein>
<comment type="caution">
    <text evidence="1">The sequence shown here is derived from an EMBL/GenBank/DDBJ whole genome shotgun (WGS) entry which is preliminary data.</text>
</comment>
<dbReference type="EMBL" id="QTKX01000001">
    <property type="protein sequence ID" value="MBS8263786.1"/>
    <property type="molecule type" value="Genomic_DNA"/>
</dbReference>
<gene>
    <name evidence="1" type="ORF">DYI25_04925</name>
</gene>
<accession>A0A944CID4</accession>
<dbReference type="Proteomes" id="UP000761411">
    <property type="component" value="Unassembled WGS sequence"/>
</dbReference>
<evidence type="ECO:0000313" key="2">
    <source>
        <dbReference type="Proteomes" id="UP000761411"/>
    </source>
</evidence>